<reference evidence="1" key="1">
    <citation type="journal article" date="2019" name="bioRxiv">
        <title>The Genome of the Zebra Mussel, Dreissena polymorpha: A Resource for Invasive Species Research.</title>
        <authorList>
            <person name="McCartney M.A."/>
            <person name="Auch B."/>
            <person name="Kono T."/>
            <person name="Mallez S."/>
            <person name="Zhang Y."/>
            <person name="Obille A."/>
            <person name="Becker A."/>
            <person name="Abrahante J.E."/>
            <person name="Garbe J."/>
            <person name="Badalamenti J.P."/>
            <person name="Herman A."/>
            <person name="Mangelson H."/>
            <person name="Liachko I."/>
            <person name="Sullivan S."/>
            <person name="Sone E.D."/>
            <person name="Koren S."/>
            <person name="Silverstein K.A.T."/>
            <person name="Beckman K.B."/>
            <person name="Gohl D.M."/>
        </authorList>
    </citation>
    <scope>NUCLEOTIDE SEQUENCE</scope>
    <source>
        <strain evidence="1">Duluth1</strain>
        <tissue evidence="1">Whole animal</tissue>
    </source>
</reference>
<dbReference type="EMBL" id="JAIWYP010000015">
    <property type="protein sequence ID" value="KAH3704787.1"/>
    <property type="molecule type" value="Genomic_DNA"/>
</dbReference>
<name>A0A9D3YQA2_DREPO</name>
<keyword evidence="2" id="KW-1185">Reference proteome</keyword>
<dbReference type="AlphaFoldDB" id="A0A9D3YQA2"/>
<protein>
    <submittedName>
        <fullName evidence="1">Uncharacterized protein</fullName>
    </submittedName>
</protein>
<gene>
    <name evidence="1" type="ORF">DPMN_079848</name>
</gene>
<proteinExistence type="predicted"/>
<accession>A0A9D3YQA2</accession>
<evidence type="ECO:0000313" key="1">
    <source>
        <dbReference type="EMBL" id="KAH3704787.1"/>
    </source>
</evidence>
<sequence>MEETYSTLTSRRLPVGLIYVLRDIFSWPLSDEQELSPGIPKDHVEDVAVTFTLIPVDSQKGKDLLRILISLAGTLSTSGLLKRCSTFYRPVVPKRPEEVEMNE</sequence>
<evidence type="ECO:0000313" key="2">
    <source>
        <dbReference type="Proteomes" id="UP000828390"/>
    </source>
</evidence>
<dbReference type="Proteomes" id="UP000828390">
    <property type="component" value="Unassembled WGS sequence"/>
</dbReference>
<reference evidence="1" key="2">
    <citation type="submission" date="2020-11" db="EMBL/GenBank/DDBJ databases">
        <authorList>
            <person name="McCartney M.A."/>
            <person name="Auch B."/>
            <person name="Kono T."/>
            <person name="Mallez S."/>
            <person name="Becker A."/>
            <person name="Gohl D.M."/>
            <person name="Silverstein K.A.T."/>
            <person name="Koren S."/>
            <person name="Bechman K.B."/>
            <person name="Herman A."/>
            <person name="Abrahante J.E."/>
            <person name="Garbe J."/>
        </authorList>
    </citation>
    <scope>NUCLEOTIDE SEQUENCE</scope>
    <source>
        <strain evidence="1">Duluth1</strain>
        <tissue evidence="1">Whole animal</tissue>
    </source>
</reference>
<comment type="caution">
    <text evidence="1">The sequence shown here is derived from an EMBL/GenBank/DDBJ whole genome shotgun (WGS) entry which is preliminary data.</text>
</comment>
<organism evidence="1 2">
    <name type="scientific">Dreissena polymorpha</name>
    <name type="common">Zebra mussel</name>
    <name type="synonym">Mytilus polymorpha</name>
    <dbReference type="NCBI Taxonomy" id="45954"/>
    <lineage>
        <taxon>Eukaryota</taxon>
        <taxon>Metazoa</taxon>
        <taxon>Spiralia</taxon>
        <taxon>Lophotrochozoa</taxon>
        <taxon>Mollusca</taxon>
        <taxon>Bivalvia</taxon>
        <taxon>Autobranchia</taxon>
        <taxon>Heteroconchia</taxon>
        <taxon>Euheterodonta</taxon>
        <taxon>Imparidentia</taxon>
        <taxon>Neoheterodontei</taxon>
        <taxon>Myida</taxon>
        <taxon>Dreissenoidea</taxon>
        <taxon>Dreissenidae</taxon>
        <taxon>Dreissena</taxon>
    </lineage>
</organism>